<dbReference type="Pfam" id="PF00535">
    <property type="entry name" value="Glycos_transf_2"/>
    <property type="match status" value="1"/>
</dbReference>
<dbReference type="Gene3D" id="3.90.550.10">
    <property type="entry name" value="Spore Coat Polysaccharide Biosynthesis Protein SpsA, Chain A"/>
    <property type="match status" value="1"/>
</dbReference>
<evidence type="ECO:0000259" key="1">
    <source>
        <dbReference type="Pfam" id="PF00535"/>
    </source>
</evidence>
<dbReference type="AlphaFoldDB" id="A0A1H0S2T2"/>
<dbReference type="PANTHER" id="PTHR22916">
    <property type="entry name" value="GLYCOSYLTRANSFERASE"/>
    <property type="match status" value="1"/>
</dbReference>
<sequence>MSTSTEVSIICLTYNHGELLRQSLDSMINQITDFDYEIIVHDDCSMDGTTDILREYAKRYPNLIVPIYEDENQYASGRRIVREMTNDTAKGKYIAFCEGDDYWLDNLKLQKQYDAMESHPQVDLCAGRGVVVDAITGNRIGLMRPKEHECIIPVQDVIAGGGQYFASASLFFRRSALSVMSYEFEKVMELDYVWQIKGSLRGGAYYIDDEMAAYRSGVEGAWSTRMEKDAHLRTEHFNRMVSMLETLDKETDYKYHEAVAKRVEMGQKAEMTFFDQLEMNKNEIEAVLGRFETIYLWGNGKRGMAFQRFCKKHDIQLRGICDALNESIGNATPFGFTIVDTDEVKHSDGLIVASNQIVFDAINNMDISAHVVNLQQYIKYE</sequence>
<dbReference type="InterPro" id="IPR001173">
    <property type="entry name" value="Glyco_trans_2-like"/>
</dbReference>
<name>A0A1H0S2T2_SELRU</name>
<evidence type="ECO:0000313" key="2">
    <source>
        <dbReference type="EMBL" id="SDP36010.1"/>
    </source>
</evidence>
<dbReference type="PANTHER" id="PTHR22916:SF3">
    <property type="entry name" value="UDP-GLCNAC:BETAGAL BETA-1,3-N-ACETYLGLUCOSAMINYLTRANSFERASE-LIKE PROTEIN 1"/>
    <property type="match status" value="1"/>
</dbReference>
<dbReference type="EMBL" id="FNJQ01000015">
    <property type="protein sequence ID" value="SDP36010.1"/>
    <property type="molecule type" value="Genomic_DNA"/>
</dbReference>
<gene>
    <name evidence="2" type="ORF">SAMN05216366_11535</name>
</gene>
<accession>A0A1H0S2T2</accession>
<reference evidence="2 3" key="1">
    <citation type="submission" date="2016-10" db="EMBL/GenBank/DDBJ databases">
        <authorList>
            <person name="de Groot N.N."/>
        </authorList>
    </citation>
    <scope>NUCLEOTIDE SEQUENCE [LARGE SCALE GENOMIC DNA]</scope>
    <source>
        <strain evidence="2 3">S137</strain>
    </source>
</reference>
<dbReference type="RefSeq" id="WP_074572289.1">
    <property type="nucleotide sequence ID" value="NZ_FNJQ01000015.1"/>
</dbReference>
<dbReference type="SUPFAM" id="SSF53448">
    <property type="entry name" value="Nucleotide-diphospho-sugar transferases"/>
    <property type="match status" value="1"/>
</dbReference>
<protein>
    <submittedName>
        <fullName evidence="2">Glycosyl transferase family 2</fullName>
    </submittedName>
</protein>
<proteinExistence type="predicted"/>
<keyword evidence="2" id="KW-0808">Transferase</keyword>
<feature type="domain" description="Glycosyltransferase 2-like" evidence="1">
    <location>
        <begin position="8"/>
        <end position="142"/>
    </location>
</feature>
<organism evidence="2 3">
    <name type="scientific">Selenomonas ruminantium</name>
    <dbReference type="NCBI Taxonomy" id="971"/>
    <lineage>
        <taxon>Bacteria</taxon>
        <taxon>Bacillati</taxon>
        <taxon>Bacillota</taxon>
        <taxon>Negativicutes</taxon>
        <taxon>Selenomonadales</taxon>
        <taxon>Selenomonadaceae</taxon>
        <taxon>Selenomonas</taxon>
    </lineage>
</organism>
<evidence type="ECO:0000313" key="3">
    <source>
        <dbReference type="Proteomes" id="UP000182412"/>
    </source>
</evidence>
<dbReference type="GO" id="GO:0016758">
    <property type="term" value="F:hexosyltransferase activity"/>
    <property type="evidence" value="ECO:0007669"/>
    <property type="project" value="UniProtKB-ARBA"/>
</dbReference>
<dbReference type="Proteomes" id="UP000182412">
    <property type="component" value="Unassembled WGS sequence"/>
</dbReference>
<dbReference type="InterPro" id="IPR029044">
    <property type="entry name" value="Nucleotide-diphossugar_trans"/>
</dbReference>